<dbReference type="PATRIC" id="fig|1393735.3.peg.3582"/>
<dbReference type="Proteomes" id="UP000028002">
    <property type="component" value="Unassembled WGS sequence"/>
</dbReference>
<feature type="region of interest" description="Disordered" evidence="2">
    <location>
        <begin position="325"/>
        <end position="357"/>
    </location>
</feature>
<feature type="compositionally biased region" description="Polar residues" evidence="2">
    <location>
        <begin position="326"/>
        <end position="338"/>
    </location>
</feature>
<dbReference type="InterPro" id="IPR045538">
    <property type="entry name" value="CIS_TMP"/>
</dbReference>
<evidence type="ECO:0000313" key="3">
    <source>
        <dbReference type="EMBL" id="KER01853.1"/>
    </source>
</evidence>
<dbReference type="Pfam" id="PF19268">
    <property type="entry name" value="CIS_TMP"/>
    <property type="match status" value="1"/>
</dbReference>
<gene>
    <name evidence="3" type="ORF">MEG1DRAFT_03502</name>
</gene>
<keyword evidence="1" id="KW-0175">Coiled coil</keyword>
<organism evidence="3 4">
    <name type="scientific">Photorhabdus temperata subsp. temperata Meg1</name>
    <dbReference type="NCBI Taxonomy" id="1393735"/>
    <lineage>
        <taxon>Bacteria</taxon>
        <taxon>Pseudomonadati</taxon>
        <taxon>Pseudomonadota</taxon>
        <taxon>Gammaproteobacteria</taxon>
        <taxon>Enterobacterales</taxon>
        <taxon>Morganellaceae</taxon>
        <taxon>Photorhabdus</taxon>
    </lineage>
</organism>
<reference evidence="3 4" key="1">
    <citation type="submission" date="2014-03" db="EMBL/GenBank/DDBJ databases">
        <title>Draft Genome of Photorhabdus temperata Meg1.</title>
        <authorList>
            <person name="Hurst S.G.IV."/>
            <person name="Morris K."/>
            <person name="Thomas K."/>
            <person name="Tisa L.S."/>
        </authorList>
    </citation>
    <scope>NUCLEOTIDE SEQUENCE [LARGE SCALE GENOMIC DNA]</scope>
    <source>
        <strain evidence="3 4">Meg1</strain>
    </source>
</reference>
<protein>
    <submittedName>
        <fullName evidence="3">Uncharacterized protein</fullName>
    </submittedName>
</protein>
<sequence>MTSEPNLLNRITITIEANNQQVAKKVLHGSLLNKANINNLFNTFFTQHPINQDIYLETLTLDLGEINFHDFNALFPARFKVALIKALNQYQINNKEEIRLNAPMPNKIPHNSSLSDDNNFIDAENFINFLYQKDPQLNLVEAIASNKNSDIKIKQLINQLTRIENKSALLLAKSCLSEYSLQRLLAIKQPSLLSAINRKLLSERVNKPQYQEAFASSGQLILNALEYIQRHNAQEIVKPDAKIISRITTELNNGTLNAASVITLFRQAMTDNIPLNNWLKQLWQTAVISQLCQQHLSVEEHQYLLECFIPNHTDKNRSEIKPFISGANSSNAQKYQHPTNRKVTDEDPQALSISDNPSVIRGNNRNQFQTINKLHPEQTLLPEHPLPRPVNNAGILILWPMLPTLFNQLGLLEAQKFIHHQAQFNAVDLLDYLIWGTEERPAERKALNYVLCGLMADKDIQSIPIEPEKQLIIDQWLDAVIHQLPGWKKLSRNDVRQLFLQRPGELLADEQAIKITIQHQPFDALLADWPWPLNIAKLPWLDRPLRIDWQNI</sequence>
<name>A0A081RT50_PHOTE</name>
<dbReference type="RefSeq" id="WP_036840737.1">
    <property type="nucleotide sequence ID" value="NZ_CAWLUD010000067.1"/>
</dbReference>
<accession>A0A081RT50</accession>
<evidence type="ECO:0000256" key="1">
    <source>
        <dbReference type="SAM" id="Coils"/>
    </source>
</evidence>
<dbReference type="AlphaFoldDB" id="A0A081RT50"/>
<evidence type="ECO:0000256" key="2">
    <source>
        <dbReference type="SAM" id="MobiDB-lite"/>
    </source>
</evidence>
<dbReference type="EMBL" id="JGVH01000067">
    <property type="protein sequence ID" value="KER01853.1"/>
    <property type="molecule type" value="Genomic_DNA"/>
</dbReference>
<evidence type="ECO:0000313" key="4">
    <source>
        <dbReference type="Proteomes" id="UP000028002"/>
    </source>
</evidence>
<feature type="coiled-coil region" evidence="1">
    <location>
        <begin position="146"/>
        <end position="173"/>
    </location>
</feature>
<proteinExistence type="predicted"/>
<comment type="caution">
    <text evidence="3">The sequence shown here is derived from an EMBL/GenBank/DDBJ whole genome shotgun (WGS) entry which is preliminary data.</text>
</comment>